<name>A8YJN5_MICA7</name>
<dbReference type="EMBL" id="AM778951">
    <property type="protein sequence ID" value="CAO87651.1"/>
    <property type="molecule type" value="Genomic_DNA"/>
</dbReference>
<organism evidence="2">
    <name type="scientific">Microcystis aeruginosa (strain PCC 7806)</name>
    <dbReference type="NCBI Taxonomy" id="267872"/>
    <lineage>
        <taxon>Bacteria</taxon>
        <taxon>Bacillati</taxon>
        <taxon>Cyanobacteriota</taxon>
        <taxon>Cyanophyceae</taxon>
        <taxon>Oscillatoriophycideae</taxon>
        <taxon>Chroococcales</taxon>
        <taxon>Microcystaceae</taxon>
        <taxon>Microcystis</taxon>
    </lineage>
</organism>
<protein>
    <recommendedName>
        <fullName evidence="1">J domain-containing protein</fullName>
    </recommendedName>
</protein>
<evidence type="ECO:0000259" key="1">
    <source>
        <dbReference type="PROSITE" id="PS50076"/>
    </source>
</evidence>
<dbReference type="InterPro" id="IPR001623">
    <property type="entry name" value="DnaJ_domain"/>
</dbReference>
<dbReference type="Gene3D" id="1.10.287.110">
    <property type="entry name" value="DnaJ domain"/>
    <property type="match status" value="1"/>
</dbReference>
<feature type="domain" description="J" evidence="1">
    <location>
        <begin position="150"/>
        <end position="206"/>
    </location>
</feature>
<accession>A8YJN5</accession>
<dbReference type="Pfam" id="PF00226">
    <property type="entry name" value="DnaJ"/>
    <property type="match status" value="1"/>
</dbReference>
<reference evidence="2" key="1">
    <citation type="submission" date="2007-08" db="EMBL/GenBank/DDBJ databases">
        <authorList>
            <person name="Frangeul L."/>
        </authorList>
    </citation>
    <scope>NUCLEOTIDE SEQUENCE</scope>
    <source>
        <strain evidence="2">PCC 7806</strain>
    </source>
</reference>
<dbReference type="SMART" id="SM00271">
    <property type="entry name" value="DnaJ"/>
    <property type="match status" value="1"/>
</dbReference>
<dbReference type="CDD" id="cd06257">
    <property type="entry name" value="DnaJ"/>
    <property type="match status" value="1"/>
</dbReference>
<evidence type="ECO:0000313" key="2">
    <source>
        <dbReference type="EMBL" id="CAO87651.1"/>
    </source>
</evidence>
<gene>
    <name evidence="2" type="ORF">IPF_4228</name>
</gene>
<sequence>MQLLREIMTTNPLNSLILEQISHICEQYSIESRILEDFADFVIKNHRKKSPKPSLTKSKTTATTTVPKVKPLTLTQLKQAVYAYFEVSNTTELKKSSMFQMATRAFDNINLSQRESWEVIYRKYIGILPEEDYEQGKDCINGINIFKYFRPYRVFDLDPNTASKEDIKNAYYRLSKIYHPDNQETGNSHIFDRLTVMYKSITTEIK</sequence>
<dbReference type="SUPFAM" id="SSF46565">
    <property type="entry name" value="Chaperone J-domain"/>
    <property type="match status" value="1"/>
</dbReference>
<dbReference type="InterPro" id="IPR036869">
    <property type="entry name" value="J_dom_sf"/>
</dbReference>
<dbReference type="AlphaFoldDB" id="A8YJN5"/>
<dbReference type="PROSITE" id="PS50076">
    <property type="entry name" value="DNAJ_2"/>
    <property type="match status" value="1"/>
</dbReference>
<proteinExistence type="predicted"/>